<evidence type="ECO:0000313" key="1">
    <source>
        <dbReference type="EMBL" id="AYO28493.1"/>
    </source>
</evidence>
<accession>A0A3G2QZK7</accession>
<dbReference type="EMBL" id="MH795131">
    <property type="protein sequence ID" value="AYO28493.1"/>
    <property type="molecule type" value="Genomic_DNA"/>
</dbReference>
<dbReference type="RefSeq" id="YP_009545339.1">
    <property type="nucleotide sequence ID" value="NC_040135.1"/>
</dbReference>
<sequence>MQFFLASPDYNQTHFNLTKIRVHLSNGVAEIYEQHQDLLGKIINNVVDIETTLENKLEKVKYLVQDGVFVVSSKISILSNIEKSETSVYIYAKRIKELNPKNSVDEIAKEYQIKKDLLDKEELKTEPIGILSNSKIYVLRQEVEFLEKAVSLLKSMKA</sequence>
<protein>
    <submittedName>
        <fullName evidence="1">ATP synthase CF1 epsilon subunit</fullName>
    </submittedName>
</protein>
<dbReference type="AlphaFoldDB" id="A0A3G2QZK7"/>
<organism evidence="1">
    <name type="scientific">Mallomonas splendens</name>
    <dbReference type="NCBI Taxonomy" id="52552"/>
    <lineage>
        <taxon>Eukaryota</taxon>
        <taxon>Sar</taxon>
        <taxon>Stramenopiles</taxon>
        <taxon>Ochrophyta</taxon>
        <taxon>Synurophyceae</taxon>
        <taxon>Synurales</taxon>
        <taxon>Mallomonadaceae</taxon>
        <taxon>Mallomonas</taxon>
    </lineage>
</organism>
<proteinExistence type="predicted"/>
<gene>
    <name evidence="1" type="primary">atpE</name>
</gene>
<geneLocation type="plastid" evidence="1"/>
<name>A0A3G2QZK7_9STRA</name>
<reference evidence="1" key="1">
    <citation type="submission" date="2018-08" db="EMBL/GenBank/DDBJ databases">
        <title>Comparative Plastid Genomics of Synurophyceae: Evolutionary Evidence of Lateral Gene Transfer and Inverted Repeat Dynamics.</title>
        <authorList>
            <person name="Kim J.I."/>
            <person name="Shin H."/>
            <person name="Skaloud P."/>
            <person name="Jung J."/>
            <person name="Yoon H.S."/>
            <person name="Archibald J.M."/>
            <person name="Shin W."/>
        </authorList>
    </citation>
    <scope>NUCLEOTIDE SEQUENCE</scope>
    <source>
        <strain evidence="1">CCMP1782</strain>
    </source>
</reference>
<dbReference type="GeneID" id="38571842"/>
<keyword evidence="1" id="KW-0934">Plastid</keyword>